<dbReference type="EMBL" id="JACHIP010000006">
    <property type="protein sequence ID" value="MBB5059700.1"/>
    <property type="molecule type" value="Genomic_DNA"/>
</dbReference>
<protein>
    <submittedName>
        <fullName evidence="3">NAD(P)-dependent dehydrogenase (Short-subunit alcohol dehydrogenase family)</fullName>
    </submittedName>
</protein>
<proteinExistence type="inferred from homology"/>
<dbReference type="FunFam" id="3.40.50.720:FF:000084">
    <property type="entry name" value="Short-chain dehydrogenase reductase"/>
    <property type="match status" value="1"/>
</dbReference>
<dbReference type="PRINTS" id="PR00081">
    <property type="entry name" value="GDHRDH"/>
</dbReference>
<organism evidence="3 4">
    <name type="scientific">Granulicella aggregans</name>
    <dbReference type="NCBI Taxonomy" id="474949"/>
    <lineage>
        <taxon>Bacteria</taxon>
        <taxon>Pseudomonadati</taxon>
        <taxon>Acidobacteriota</taxon>
        <taxon>Terriglobia</taxon>
        <taxon>Terriglobales</taxon>
        <taxon>Acidobacteriaceae</taxon>
        <taxon>Granulicella</taxon>
    </lineage>
</organism>
<evidence type="ECO:0000256" key="2">
    <source>
        <dbReference type="ARBA" id="ARBA00023002"/>
    </source>
</evidence>
<evidence type="ECO:0000256" key="1">
    <source>
        <dbReference type="ARBA" id="ARBA00006484"/>
    </source>
</evidence>
<dbReference type="PROSITE" id="PS00061">
    <property type="entry name" value="ADH_SHORT"/>
    <property type="match status" value="1"/>
</dbReference>
<dbReference type="AlphaFoldDB" id="A0A7W7ZGW3"/>
<dbReference type="PANTHER" id="PTHR43639:SF1">
    <property type="entry name" value="SHORT-CHAIN DEHYDROGENASE_REDUCTASE FAMILY PROTEIN"/>
    <property type="match status" value="1"/>
</dbReference>
<dbReference type="InterPro" id="IPR020904">
    <property type="entry name" value="Sc_DH/Rdtase_CS"/>
</dbReference>
<accession>A0A7W7ZGW3</accession>
<gene>
    <name evidence="3" type="ORF">HDF16_004426</name>
</gene>
<dbReference type="Proteomes" id="UP000540989">
    <property type="component" value="Unassembled WGS sequence"/>
</dbReference>
<evidence type="ECO:0000313" key="3">
    <source>
        <dbReference type="EMBL" id="MBB5059700.1"/>
    </source>
</evidence>
<keyword evidence="2" id="KW-0560">Oxidoreductase</keyword>
<dbReference type="InterPro" id="IPR002347">
    <property type="entry name" value="SDR_fam"/>
</dbReference>
<dbReference type="Gene3D" id="3.40.50.720">
    <property type="entry name" value="NAD(P)-binding Rossmann-like Domain"/>
    <property type="match status" value="1"/>
</dbReference>
<dbReference type="InterPro" id="IPR036291">
    <property type="entry name" value="NAD(P)-bd_dom_sf"/>
</dbReference>
<dbReference type="GO" id="GO:0016491">
    <property type="term" value="F:oxidoreductase activity"/>
    <property type="evidence" value="ECO:0007669"/>
    <property type="project" value="UniProtKB-KW"/>
</dbReference>
<name>A0A7W7ZGW3_9BACT</name>
<dbReference type="Pfam" id="PF13561">
    <property type="entry name" value="adh_short_C2"/>
    <property type="match status" value="1"/>
</dbReference>
<dbReference type="RefSeq" id="WP_184221429.1">
    <property type="nucleotide sequence ID" value="NZ_JACHIP010000006.1"/>
</dbReference>
<evidence type="ECO:0000313" key="4">
    <source>
        <dbReference type="Proteomes" id="UP000540989"/>
    </source>
</evidence>
<reference evidence="3 4" key="1">
    <citation type="submission" date="2020-08" db="EMBL/GenBank/DDBJ databases">
        <title>Genomic Encyclopedia of Type Strains, Phase IV (KMG-V): Genome sequencing to study the core and pangenomes of soil and plant-associated prokaryotes.</title>
        <authorList>
            <person name="Whitman W."/>
        </authorList>
    </citation>
    <scope>NUCLEOTIDE SEQUENCE [LARGE SCALE GENOMIC DNA]</scope>
    <source>
        <strain evidence="3 4">M8UP14</strain>
    </source>
</reference>
<comment type="caution">
    <text evidence="3">The sequence shown here is derived from an EMBL/GenBank/DDBJ whole genome shotgun (WGS) entry which is preliminary data.</text>
</comment>
<sequence length="254" mass="26225">MTLEGKYALVTGASKGIGRATALALAREGAHVLVHYGRSAKEAEAVISEIRSKGGQAEAIQADLSTPDGASLLASRAKMVIGDRLDILVANAGISKAARIAGYTVDDFDSLYTTNVRGTFFLVQHLLPVMGAGSNIVVISSIVARSVVGVPGLENPSILAYASTKGALETLVKNWAAILGPQGIRVNAVAPGVIETDMSNFTKTEAGREVALGMQALKRLGKPEDVADVVAFIASEGARWITGASIPVDGGSKL</sequence>
<comment type="similarity">
    <text evidence="1">Belongs to the short-chain dehydrogenases/reductases (SDR) family.</text>
</comment>
<dbReference type="SUPFAM" id="SSF51735">
    <property type="entry name" value="NAD(P)-binding Rossmann-fold domains"/>
    <property type="match status" value="1"/>
</dbReference>
<keyword evidence="4" id="KW-1185">Reference proteome</keyword>
<dbReference type="PANTHER" id="PTHR43639">
    <property type="entry name" value="OXIDOREDUCTASE, SHORT-CHAIN DEHYDROGENASE/REDUCTASE FAMILY (AFU_ORTHOLOGUE AFUA_5G02870)"/>
    <property type="match status" value="1"/>
</dbReference>